<comment type="caution">
    <text evidence="1">The sequence shown here is derived from an EMBL/GenBank/DDBJ whole genome shotgun (WGS) entry which is preliminary data.</text>
</comment>
<name>A0ABX5B3X7_9SPIR</name>
<evidence type="ECO:0000313" key="1">
    <source>
        <dbReference type="EMBL" id="PPS21348.1"/>
    </source>
</evidence>
<evidence type="ECO:0000313" key="2">
    <source>
        <dbReference type="Proteomes" id="UP000238924"/>
    </source>
</evidence>
<dbReference type="Proteomes" id="UP000238924">
    <property type="component" value="Unassembled WGS sequence"/>
</dbReference>
<dbReference type="EMBL" id="JJMJ01000196">
    <property type="protein sequence ID" value="PPS21348.1"/>
    <property type="molecule type" value="Genomic_DNA"/>
</dbReference>
<protein>
    <submittedName>
        <fullName evidence="1">Uncharacterized protein</fullName>
    </submittedName>
</protein>
<sequence length="78" mass="8169">MLQTNITGVCLQYLIHAGLAPACGHTAQALCCSPREPPEAGPRLHAPPQSKPLRLGAQEALRSADLVGPAFCALPRSK</sequence>
<gene>
    <name evidence="1" type="ORF">DJ52_11435</name>
</gene>
<accession>A0ABX5B3X7</accession>
<keyword evidence="2" id="KW-1185">Reference proteome</keyword>
<proteinExistence type="predicted"/>
<reference evidence="1 2" key="1">
    <citation type="submission" date="2014-04" db="EMBL/GenBank/DDBJ databases">
        <title>Whole genome sequence of 'Brachyspira hampsonii' D13-03603F2.</title>
        <authorList>
            <person name="Patterson A.H."/>
            <person name="Chaban B."/>
            <person name="Fernando C."/>
            <person name="Harding J.C."/>
            <person name="Hill J.E."/>
        </authorList>
    </citation>
    <scope>NUCLEOTIDE SEQUENCE [LARGE SCALE GENOMIC DNA]</scope>
    <source>
        <strain evidence="1 2">D13-03603F2</strain>
    </source>
</reference>
<organism evidence="1 2">
    <name type="scientific">Brachyspira murdochii</name>
    <dbReference type="NCBI Taxonomy" id="84378"/>
    <lineage>
        <taxon>Bacteria</taxon>
        <taxon>Pseudomonadati</taxon>
        <taxon>Spirochaetota</taxon>
        <taxon>Spirochaetia</taxon>
        <taxon>Brachyspirales</taxon>
        <taxon>Brachyspiraceae</taxon>
        <taxon>Brachyspira</taxon>
    </lineage>
</organism>